<dbReference type="AlphaFoldDB" id="A0A484B5K0"/>
<keyword evidence="3" id="KW-1185">Reference proteome</keyword>
<evidence type="ECO:0000313" key="2">
    <source>
        <dbReference type="EMBL" id="TDG44116.1"/>
    </source>
</evidence>
<evidence type="ECO:0000256" key="1">
    <source>
        <dbReference type="SAM" id="MobiDB-lite"/>
    </source>
</evidence>
<feature type="compositionally biased region" description="Polar residues" evidence="1">
    <location>
        <begin position="30"/>
        <end position="39"/>
    </location>
</feature>
<feature type="compositionally biased region" description="Polar residues" evidence="1">
    <location>
        <begin position="50"/>
        <end position="76"/>
    </location>
</feature>
<accession>A0A484B5K0</accession>
<gene>
    <name evidence="2" type="ORF">AWZ03_009447</name>
</gene>
<sequence length="87" mass="9974">MSLPEPDTPLSSRTGFMRGRKRIHPHPLSELQNQNYSERPSSEEQDGGDKSTSMDAQATMTDDSRAQNSNNEQNTCRRYPSRKKTFR</sequence>
<comment type="caution">
    <text evidence="2">The sequence shown here is derived from an EMBL/GenBank/DDBJ whole genome shotgun (WGS) entry which is preliminary data.</text>
</comment>
<dbReference type="OMA" id="QTYCERS"/>
<proteinExistence type="predicted"/>
<dbReference type="EMBL" id="LSRL02000117">
    <property type="protein sequence ID" value="TDG44116.1"/>
    <property type="molecule type" value="Genomic_DNA"/>
</dbReference>
<evidence type="ECO:0000313" key="3">
    <source>
        <dbReference type="Proteomes" id="UP000295192"/>
    </source>
</evidence>
<reference evidence="2 3" key="1">
    <citation type="journal article" date="2019" name="J. Hered.">
        <title>An Improved Genome Assembly for Drosophila navojoa, the Basal Species in the mojavensis Cluster.</title>
        <authorList>
            <person name="Vanderlinde T."/>
            <person name="Dupim E.G."/>
            <person name="Nazario-Yepiz N.O."/>
            <person name="Carvalho A.B."/>
        </authorList>
    </citation>
    <scope>NUCLEOTIDE SEQUENCE [LARGE SCALE GENOMIC DNA]</scope>
    <source>
        <strain evidence="2">Navoj_Jal97</strain>
        <tissue evidence="2">Whole organism</tissue>
    </source>
</reference>
<dbReference type="Proteomes" id="UP000295192">
    <property type="component" value="Unassembled WGS sequence"/>
</dbReference>
<protein>
    <submittedName>
        <fullName evidence="2">Uncharacterized protein</fullName>
    </submittedName>
</protein>
<feature type="region of interest" description="Disordered" evidence="1">
    <location>
        <begin position="1"/>
        <end position="87"/>
    </location>
</feature>
<name>A0A484B5K0_DRONA</name>
<organism evidence="2 3">
    <name type="scientific">Drosophila navojoa</name>
    <name type="common">Fruit fly</name>
    <dbReference type="NCBI Taxonomy" id="7232"/>
    <lineage>
        <taxon>Eukaryota</taxon>
        <taxon>Metazoa</taxon>
        <taxon>Ecdysozoa</taxon>
        <taxon>Arthropoda</taxon>
        <taxon>Hexapoda</taxon>
        <taxon>Insecta</taxon>
        <taxon>Pterygota</taxon>
        <taxon>Neoptera</taxon>
        <taxon>Endopterygota</taxon>
        <taxon>Diptera</taxon>
        <taxon>Brachycera</taxon>
        <taxon>Muscomorpha</taxon>
        <taxon>Ephydroidea</taxon>
        <taxon>Drosophilidae</taxon>
        <taxon>Drosophila</taxon>
    </lineage>
</organism>